<dbReference type="STRING" id="1802362.A2806_01400"/>
<reference evidence="8 9" key="1">
    <citation type="journal article" date="2016" name="Nat. Commun.">
        <title>Thousands of microbial genomes shed light on interconnected biogeochemical processes in an aquifer system.</title>
        <authorList>
            <person name="Anantharaman K."/>
            <person name="Brown C.T."/>
            <person name="Hug L.A."/>
            <person name="Sharon I."/>
            <person name="Castelle C.J."/>
            <person name="Probst A.J."/>
            <person name="Thomas B.C."/>
            <person name="Singh A."/>
            <person name="Wilkins M.J."/>
            <person name="Karaoz U."/>
            <person name="Brodie E.L."/>
            <person name="Williams K.H."/>
            <person name="Hubbard S.S."/>
            <person name="Banfield J.F."/>
        </authorList>
    </citation>
    <scope>NUCLEOTIDE SEQUENCE [LARGE SCALE GENOMIC DNA]</scope>
</reference>
<dbReference type="PANTHER" id="PTHR23517">
    <property type="entry name" value="RESISTANCE PROTEIN MDTM, PUTATIVE-RELATED-RELATED"/>
    <property type="match status" value="1"/>
</dbReference>
<keyword evidence="4 7" id="KW-0812">Transmembrane</keyword>
<comment type="caution">
    <text evidence="8">The sequence shown here is derived from an EMBL/GenBank/DDBJ whole genome shotgun (WGS) entry which is preliminary data.</text>
</comment>
<dbReference type="InterPro" id="IPR011701">
    <property type="entry name" value="MFS"/>
</dbReference>
<evidence type="ECO:0000256" key="5">
    <source>
        <dbReference type="ARBA" id="ARBA00022989"/>
    </source>
</evidence>
<evidence type="ECO:0000256" key="7">
    <source>
        <dbReference type="SAM" id="Phobius"/>
    </source>
</evidence>
<evidence type="ECO:0000313" key="8">
    <source>
        <dbReference type="EMBL" id="OHA47734.1"/>
    </source>
</evidence>
<feature type="transmembrane region" description="Helical" evidence="7">
    <location>
        <begin position="94"/>
        <end position="112"/>
    </location>
</feature>
<evidence type="ECO:0000256" key="6">
    <source>
        <dbReference type="ARBA" id="ARBA00023136"/>
    </source>
</evidence>
<feature type="transmembrane region" description="Helical" evidence="7">
    <location>
        <begin position="58"/>
        <end position="82"/>
    </location>
</feature>
<dbReference type="InterPro" id="IPR036259">
    <property type="entry name" value="MFS_trans_sf"/>
</dbReference>
<comment type="subcellular location">
    <subcellularLocation>
        <location evidence="1">Cell membrane</location>
        <topology evidence="1">Multi-pass membrane protein</topology>
    </subcellularLocation>
</comment>
<dbReference type="Pfam" id="PF07690">
    <property type="entry name" value="MFS_1"/>
    <property type="match status" value="1"/>
</dbReference>
<dbReference type="Gene3D" id="1.20.1250.20">
    <property type="entry name" value="MFS general substrate transporter like domains"/>
    <property type="match status" value="2"/>
</dbReference>
<evidence type="ECO:0000256" key="4">
    <source>
        <dbReference type="ARBA" id="ARBA00022692"/>
    </source>
</evidence>
<accession>A0A1G2PHC8</accession>
<dbReference type="PANTHER" id="PTHR23517:SF3">
    <property type="entry name" value="INTEGRAL MEMBRANE TRANSPORT PROTEIN"/>
    <property type="match status" value="1"/>
</dbReference>
<dbReference type="AlphaFoldDB" id="A0A1G2PHC8"/>
<organism evidence="8 9">
    <name type="scientific">Candidatus Terrybacteria bacterium RIFCSPHIGHO2_01_FULL_48_17</name>
    <dbReference type="NCBI Taxonomy" id="1802362"/>
    <lineage>
        <taxon>Bacteria</taxon>
        <taxon>Candidatus Terryibacteriota</taxon>
    </lineage>
</organism>
<feature type="transmembrane region" description="Helical" evidence="7">
    <location>
        <begin position="355"/>
        <end position="374"/>
    </location>
</feature>
<dbReference type="InterPro" id="IPR050171">
    <property type="entry name" value="MFS_Transporters"/>
</dbReference>
<feature type="transmembrane region" description="Helical" evidence="7">
    <location>
        <begin position="34"/>
        <end position="52"/>
    </location>
</feature>
<sequence>MLRRPIHATEELVRLSYLKDHALADIYLSEAIKMFGVSLVSIFETIYLFVVFKNLGVAFPAAAVFGFFSVFFLAFALLCPLGALFSSRFGFSKAALLSSPFLFLFFVCLLLLPKYPWLIAVALVAITIRASLFWPGFHLLFATATPAQNRGQALSGLVIISTVASVLGPAVGGIVIAQFGYAVLFAVVLPFVLASALPFVLVRDSDHKFKHSPGEMFRRIKNLRDWRSTLAFAASGAEDEANGRVWPLFLFLLAISFSSLGIIVSLGTALGVLTTWIFGKLSDRIDRIKILRFASAAASASWLVRAGVRTVLPAAFANMVYGVSRAAYNVPFLTTFYDRAATSPDPYAAIVFREIALNLGRAIFLGILAVVALATQDFRILLVITATLPLLLPLIRYWKP</sequence>
<keyword evidence="6 7" id="KW-0472">Membrane</keyword>
<feature type="transmembrane region" description="Helical" evidence="7">
    <location>
        <begin position="248"/>
        <end position="278"/>
    </location>
</feature>
<evidence type="ECO:0000256" key="3">
    <source>
        <dbReference type="ARBA" id="ARBA00022475"/>
    </source>
</evidence>
<keyword evidence="2" id="KW-0813">Transport</keyword>
<dbReference type="GO" id="GO:0022857">
    <property type="term" value="F:transmembrane transporter activity"/>
    <property type="evidence" value="ECO:0007669"/>
    <property type="project" value="InterPro"/>
</dbReference>
<evidence type="ECO:0000313" key="9">
    <source>
        <dbReference type="Proteomes" id="UP000177629"/>
    </source>
</evidence>
<keyword evidence="5 7" id="KW-1133">Transmembrane helix</keyword>
<evidence type="ECO:0008006" key="10">
    <source>
        <dbReference type="Google" id="ProtNLM"/>
    </source>
</evidence>
<dbReference type="SUPFAM" id="SSF103473">
    <property type="entry name" value="MFS general substrate transporter"/>
    <property type="match status" value="1"/>
</dbReference>
<gene>
    <name evidence="8" type="ORF">A2806_01400</name>
</gene>
<feature type="transmembrane region" description="Helical" evidence="7">
    <location>
        <begin position="380"/>
        <end position="398"/>
    </location>
</feature>
<name>A0A1G2PHC8_9BACT</name>
<keyword evidence="3" id="KW-1003">Cell membrane</keyword>
<evidence type="ECO:0000256" key="2">
    <source>
        <dbReference type="ARBA" id="ARBA00022448"/>
    </source>
</evidence>
<feature type="transmembrane region" description="Helical" evidence="7">
    <location>
        <begin position="153"/>
        <end position="176"/>
    </location>
</feature>
<protein>
    <recommendedName>
        <fullName evidence="10">Major facilitator superfamily (MFS) profile domain-containing protein</fullName>
    </recommendedName>
</protein>
<dbReference type="Proteomes" id="UP000177629">
    <property type="component" value="Unassembled WGS sequence"/>
</dbReference>
<evidence type="ECO:0000256" key="1">
    <source>
        <dbReference type="ARBA" id="ARBA00004651"/>
    </source>
</evidence>
<feature type="transmembrane region" description="Helical" evidence="7">
    <location>
        <begin position="182"/>
        <end position="202"/>
    </location>
</feature>
<proteinExistence type="predicted"/>
<feature type="transmembrane region" description="Helical" evidence="7">
    <location>
        <begin position="118"/>
        <end position="141"/>
    </location>
</feature>
<dbReference type="EMBL" id="MHSS01000014">
    <property type="protein sequence ID" value="OHA47734.1"/>
    <property type="molecule type" value="Genomic_DNA"/>
</dbReference>
<dbReference type="GO" id="GO:0005886">
    <property type="term" value="C:plasma membrane"/>
    <property type="evidence" value="ECO:0007669"/>
    <property type="project" value="UniProtKB-SubCell"/>
</dbReference>